<sequence>MGGTFDPIHCGHLVAAEAARERFRLQRVIFIPTGIPPHKEPATVTDFWHRYLMVALAVLTNPYFDVSRLEYERGGITYTVDTMRQLREIYGTAAELFFITGSDTILEIFGWKEPEQLLSLCKFIVAVRPGFDMHFVEKVLGKYYRTRVYPLEMPQLGISSSDIRRRVREGRSIRYLVPEAVEAYIRRERLYVASNG</sequence>
<dbReference type="Gene3D" id="3.40.50.620">
    <property type="entry name" value="HUPs"/>
    <property type="match status" value="1"/>
</dbReference>
<evidence type="ECO:0000256" key="8">
    <source>
        <dbReference type="ARBA" id="ARBA00023027"/>
    </source>
</evidence>
<keyword evidence="3 10" id="KW-0662">Pyridine nucleotide biosynthesis</keyword>
<gene>
    <name evidence="10" type="primary">nadD</name>
    <name evidence="12" type="ORF">XD66_0585</name>
</gene>
<comment type="function">
    <text evidence="1 10">Catalyzes the reversible adenylation of nicotinate mononucleotide (NaMN) to nicotinic acid adenine dinucleotide (NaAD).</text>
</comment>
<keyword evidence="4 10" id="KW-0808">Transferase</keyword>
<name>A0A101FGV0_9THEO</name>
<dbReference type="PATRIC" id="fig|85874.4.peg.1741"/>
<dbReference type="EMBL" id="LGFO01000053">
    <property type="protein sequence ID" value="KUK36707.1"/>
    <property type="molecule type" value="Genomic_DNA"/>
</dbReference>
<evidence type="ECO:0000256" key="6">
    <source>
        <dbReference type="ARBA" id="ARBA00022741"/>
    </source>
</evidence>
<keyword evidence="8 10" id="KW-0520">NAD</keyword>
<comment type="pathway">
    <text evidence="2 10">Cofactor biosynthesis; NAD(+) biosynthesis; deamido-NAD(+) from nicotinate D-ribonucleotide: step 1/1.</text>
</comment>
<dbReference type="EC" id="2.7.7.18" evidence="10"/>
<evidence type="ECO:0000256" key="9">
    <source>
        <dbReference type="ARBA" id="ARBA00048721"/>
    </source>
</evidence>
<dbReference type="NCBIfam" id="TIGR00125">
    <property type="entry name" value="cyt_tran_rel"/>
    <property type="match status" value="1"/>
</dbReference>
<evidence type="ECO:0000256" key="7">
    <source>
        <dbReference type="ARBA" id="ARBA00022840"/>
    </source>
</evidence>
<evidence type="ECO:0000313" key="12">
    <source>
        <dbReference type="EMBL" id="KUK36707.1"/>
    </source>
</evidence>
<dbReference type="Proteomes" id="UP000053326">
    <property type="component" value="Unassembled WGS sequence"/>
</dbReference>
<dbReference type="SUPFAM" id="SSF52374">
    <property type="entry name" value="Nucleotidylyl transferase"/>
    <property type="match status" value="1"/>
</dbReference>
<dbReference type="InterPro" id="IPR014729">
    <property type="entry name" value="Rossmann-like_a/b/a_fold"/>
</dbReference>
<dbReference type="GO" id="GO:0009435">
    <property type="term" value="P:NAD+ biosynthetic process"/>
    <property type="evidence" value="ECO:0007669"/>
    <property type="project" value="UniProtKB-UniRule"/>
</dbReference>
<comment type="caution">
    <text evidence="12">The sequence shown here is derived from an EMBL/GenBank/DDBJ whole genome shotgun (WGS) entry which is preliminary data.</text>
</comment>
<comment type="similarity">
    <text evidence="10">Belongs to the NadD family.</text>
</comment>
<dbReference type="NCBIfam" id="TIGR00482">
    <property type="entry name" value="nicotinate (nicotinamide) nucleotide adenylyltransferase"/>
    <property type="match status" value="1"/>
</dbReference>
<organism evidence="12 13">
    <name type="scientific">Thermacetogenium phaeum</name>
    <dbReference type="NCBI Taxonomy" id="85874"/>
    <lineage>
        <taxon>Bacteria</taxon>
        <taxon>Bacillati</taxon>
        <taxon>Bacillota</taxon>
        <taxon>Clostridia</taxon>
        <taxon>Thermoanaerobacterales</taxon>
        <taxon>Thermoanaerobacteraceae</taxon>
        <taxon>Thermacetogenium</taxon>
    </lineage>
</organism>
<dbReference type="AlphaFoldDB" id="A0A101FGV0"/>
<dbReference type="UniPathway" id="UPA00253">
    <property type="reaction ID" value="UER00332"/>
</dbReference>
<dbReference type="GO" id="GO:0004515">
    <property type="term" value="F:nicotinate-nucleotide adenylyltransferase activity"/>
    <property type="evidence" value="ECO:0007669"/>
    <property type="project" value="UniProtKB-UniRule"/>
</dbReference>
<evidence type="ECO:0000256" key="10">
    <source>
        <dbReference type="HAMAP-Rule" id="MF_00244"/>
    </source>
</evidence>
<proteinExistence type="inferred from homology"/>
<dbReference type="GO" id="GO:0005524">
    <property type="term" value="F:ATP binding"/>
    <property type="evidence" value="ECO:0007669"/>
    <property type="project" value="UniProtKB-KW"/>
</dbReference>
<dbReference type="InterPro" id="IPR004821">
    <property type="entry name" value="Cyt_trans-like"/>
</dbReference>
<evidence type="ECO:0000256" key="5">
    <source>
        <dbReference type="ARBA" id="ARBA00022695"/>
    </source>
</evidence>
<evidence type="ECO:0000256" key="2">
    <source>
        <dbReference type="ARBA" id="ARBA00005019"/>
    </source>
</evidence>
<evidence type="ECO:0000259" key="11">
    <source>
        <dbReference type="Pfam" id="PF01467"/>
    </source>
</evidence>
<dbReference type="PANTHER" id="PTHR39321:SF3">
    <property type="entry name" value="PHOSPHOPANTETHEINE ADENYLYLTRANSFERASE"/>
    <property type="match status" value="1"/>
</dbReference>
<keyword evidence="6 10" id="KW-0547">Nucleotide-binding</keyword>
<accession>A0A101FGV0</accession>
<dbReference type="HAMAP" id="MF_00244">
    <property type="entry name" value="NaMN_adenylyltr"/>
    <property type="match status" value="1"/>
</dbReference>
<dbReference type="Pfam" id="PF01467">
    <property type="entry name" value="CTP_transf_like"/>
    <property type="match status" value="1"/>
</dbReference>
<evidence type="ECO:0000256" key="3">
    <source>
        <dbReference type="ARBA" id="ARBA00022642"/>
    </source>
</evidence>
<dbReference type="CDD" id="cd02165">
    <property type="entry name" value="NMNAT"/>
    <property type="match status" value="1"/>
</dbReference>
<reference evidence="13" key="1">
    <citation type="journal article" date="2015" name="MBio">
        <title>Genome-Resolved Metagenomic Analysis Reveals Roles for Candidate Phyla and Other Microbial Community Members in Biogeochemical Transformations in Oil Reservoirs.</title>
        <authorList>
            <person name="Hu P."/>
            <person name="Tom L."/>
            <person name="Singh A."/>
            <person name="Thomas B.C."/>
            <person name="Baker B.J."/>
            <person name="Piceno Y.M."/>
            <person name="Andersen G.L."/>
            <person name="Banfield J.F."/>
        </authorList>
    </citation>
    <scope>NUCLEOTIDE SEQUENCE [LARGE SCALE GENOMIC DNA]</scope>
</reference>
<keyword evidence="7 10" id="KW-0067">ATP-binding</keyword>
<comment type="catalytic activity">
    <reaction evidence="9 10">
        <text>nicotinate beta-D-ribonucleotide + ATP + H(+) = deamido-NAD(+) + diphosphate</text>
        <dbReference type="Rhea" id="RHEA:22860"/>
        <dbReference type="ChEBI" id="CHEBI:15378"/>
        <dbReference type="ChEBI" id="CHEBI:30616"/>
        <dbReference type="ChEBI" id="CHEBI:33019"/>
        <dbReference type="ChEBI" id="CHEBI:57502"/>
        <dbReference type="ChEBI" id="CHEBI:58437"/>
        <dbReference type="EC" id="2.7.7.18"/>
    </reaction>
</comment>
<evidence type="ECO:0000256" key="4">
    <source>
        <dbReference type="ARBA" id="ARBA00022679"/>
    </source>
</evidence>
<protein>
    <recommendedName>
        <fullName evidence="10">Probable nicotinate-nucleotide adenylyltransferase</fullName>
        <ecNumber evidence="10">2.7.7.18</ecNumber>
    </recommendedName>
    <alternativeName>
        <fullName evidence="10">Deamido-NAD(+) diphosphorylase</fullName>
    </alternativeName>
    <alternativeName>
        <fullName evidence="10">Deamido-NAD(+) pyrophosphorylase</fullName>
    </alternativeName>
    <alternativeName>
        <fullName evidence="10">Nicotinate mononucleotide adenylyltransferase</fullName>
        <shortName evidence="10">NaMN adenylyltransferase</shortName>
    </alternativeName>
</protein>
<keyword evidence="5 10" id="KW-0548">Nucleotidyltransferase</keyword>
<evidence type="ECO:0000256" key="1">
    <source>
        <dbReference type="ARBA" id="ARBA00002324"/>
    </source>
</evidence>
<dbReference type="PANTHER" id="PTHR39321">
    <property type="entry name" value="NICOTINATE-NUCLEOTIDE ADENYLYLTRANSFERASE-RELATED"/>
    <property type="match status" value="1"/>
</dbReference>
<evidence type="ECO:0000313" key="13">
    <source>
        <dbReference type="Proteomes" id="UP000053326"/>
    </source>
</evidence>
<dbReference type="NCBIfam" id="NF000840">
    <property type="entry name" value="PRK00071.1-3"/>
    <property type="match status" value="1"/>
</dbReference>
<dbReference type="InterPro" id="IPR005248">
    <property type="entry name" value="NadD/NMNAT"/>
</dbReference>
<feature type="domain" description="Cytidyltransferase-like" evidence="11">
    <location>
        <begin position="1"/>
        <end position="166"/>
    </location>
</feature>